<evidence type="ECO:0000313" key="3">
    <source>
        <dbReference type="EMBL" id="CAL5225564.1"/>
    </source>
</evidence>
<name>A0ABP1G0A0_9CHLO</name>
<dbReference type="Proteomes" id="UP001497392">
    <property type="component" value="Unassembled WGS sequence"/>
</dbReference>
<comment type="caution">
    <text evidence="3">The sequence shown here is derived from an EMBL/GenBank/DDBJ whole genome shotgun (WGS) entry which is preliminary data.</text>
</comment>
<dbReference type="InterPro" id="IPR015877">
    <property type="entry name" value="MAT1_centre"/>
</dbReference>
<organism evidence="3 4">
    <name type="scientific">Coccomyxa viridis</name>
    <dbReference type="NCBI Taxonomy" id="1274662"/>
    <lineage>
        <taxon>Eukaryota</taxon>
        <taxon>Viridiplantae</taxon>
        <taxon>Chlorophyta</taxon>
        <taxon>core chlorophytes</taxon>
        <taxon>Trebouxiophyceae</taxon>
        <taxon>Trebouxiophyceae incertae sedis</taxon>
        <taxon>Coccomyxaceae</taxon>
        <taxon>Coccomyxa</taxon>
    </lineage>
</organism>
<sequence length="195" mass="21072">MSELQKQKRIRARVEGIYNKQESDFASREEWDDYLEEREDIIYSLVEKEDVDKAEAKIAAYEQKNLENIVQNEARKAEQLQAAAKAKAPQQAAPVKAGCTPAADAALPARGSMQYTASAAMPAAQNVAQPAPKGADTGGLVAAEAQQETGAYERMAAASGWDPAFQHRRMVQMAYSSLFARGPGPQPSGVGESIV</sequence>
<proteinExistence type="predicted"/>
<dbReference type="Pfam" id="PF06391">
    <property type="entry name" value="MAT1"/>
    <property type="match status" value="1"/>
</dbReference>
<keyword evidence="1" id="KW-0175">Coiled coil</keyword>
<feature type="domain" description="MAT1 centre" evidence="2">
    <location>
        <begin position="5"/>
        <end position="88"/>
    </location>
</feature>
<gene>
    <name evidence="3" type="primary">g8403</name>
    <name evidence="3" type="ORF">VP750_LOCUS7223</name>
</gene>
<feature type="coiled-coil region" evidence="1">
    <location>
        <begin position="44"/>
        <end position="83"/>
    </location>
</feature>
<accession>A0ABP1G0A0</accession>
<keyword evidence="4" id="KW-1185">Reference proteome</keyword>
<evidence type="ECO:0000259" key="2">
    <source>
        <dbReference type="Pfam" id="PF06391"/>
    </source>
</evidence>
<dbReference type="PANTHER" id="PTHR12683:SF13">
    <property type="entry name" value="CDK-ACTIVATING KINASE ASSEMBLY FACTOR MAT1"/>
    <property type="match status" value="1"/>
</dbReference>
<protein>
    <submittedName>
        <fullName evidence="3">G8403 protein</fullName>
    </submittedName>
</protein>
<evidence type="ECO:0000313" key="4">
    <source>
        <dbReference type="Proteomes" id="UP001497392"/>
    </source>
</evidence>
<reference evidence="3 4" key="1">
    <citation type="submission" date="2024-06" db="EMBL/GenBank/DDBJ databases">
        <authorList>
            <person name="Kraege A."/>
            <person name="Thomma B."/>
        </authorList>
    </citation>
    <scope>NUCLEOTIDE SEQUENCE [LARGE SCALE GENOMIC DNA]</scope>
</reference>
<dbReference type="PANTHER" id="PTHR12683">
    <property type="entry name" value="CDK-ACTIVATING KINASE ASSEMBLY FACTOR MAT1"/>
    <property type="match status" value="1"/>
</dbReference>
<evidence type="ECO:0000256" key="1">
    <source>
        <dbReference type="SAM" id="Coils"/>
    </source>
</evidence>
<dbReference type="EMBL" id="CAXHTA020000012">
    <property type="protein sequence ID" value="CAL5225564.1"/>
    <property type="molecule type" value="Genomic_DNA"/>
</dbReference>